<dbReference type="OrthoDB" id="145116at2759"/>
<protein>
    <submittedName>
        <fullName evidence="1">Uncharacterized protein</fullName>
    </submittedName>
</protein>
<evidence type="ECO:0000313" key="1">
    <source>
        <dbReference type="EMBL" id="OWZ09235.1"/>
    </source>
</evidence>
<dbReference type="EMBL" id="NBNE01002864">
    <property type="protein sequence ID" value="OWZ09235.1"/>
    <property type="molecule type" value="Genomic_DNA"/>
</dbReference>
<sequence length="194" mass="22172">MYDCITNRISAGGFLDENGPVNNVSEVRSSNYEYCCLLHTTSTIQCAQEDLIFTNSHFIDSGATIDAISPEFFSRVGLEKRMIDHGVEMPITLANQQKISVPKTHGTAAFVHGFIPNLLTEKEQTDFEKAFTEVEAYHELPVYPVLLRYKEVFQQKLLKCLPPESHGVHKMEIDTEQPVFRHQWRQSPAQEREI</sequence>
<dbReference type="Proteomes" id="UP000198211">
    <property type="component" value="Unassembled WGS sequence"/>
</dbReference>
<comment type="caution">
    <text evidence="1">The sequence shown here is derived from an EMBL/GenBank/DDBJ whole genome shotgun (WGS) entry which is preliminary data.</text>
</comment>
<reference evidence="2" key="1">
    <citation type="submission" date="2017-03" db="EMBL/GenBank/DDBJ databases">
        <title>Phytopthora megakarya and P. palmivora, two closely related causual agents of cacao black pod achieved similar genome size and gene model numbers by different mechanisms.</title>
        <authorList>
            <person name="Ali S."/>
            <person name="Shao J."/>
            <person name="Larry D.J."/>
            <person name="Kronmiller B."/>
            <person name="Shen D."/>
            <person name="Strem M.D."/>
            <person name="Melnick R.L."/>
            <person name="Guiltinan M.J."/>
            <person name="Tyler B.M."/>
            <person name="Meinhardt L.W."/>
            <person name="Bailey B.A."/>
        </authorList>
    </citation>
    <scope>NUCLEOTIDE SEQUENCE [LARGE SCALE GENOMIC DNA]</scope>
    <source>
        <strain evidence="2">zdho120</strain>
    </source>
</reference>
<dbReference type="AlphaFoldDB" id="A0A225VV61"/>
<accession>A0A225VV61</accession>
<keyword evidence="2" id="KW-1185">Reference proteome</keyword>
<gene>
    <name evidence="1" type="ORF">PHMEG_00018096</name>
</gene>
<evidence type="ECO:0000313" key="2">
    <source>
        <dbReference type="Proteomes" id="UP000198211"/>
    </source>
</evidence>
<name>A0A225VV61_9STRA</name>
<organism evidence="1 2">
    <name type="scientific">Phytophthora megakarya</name>
    <dbReference type="NCBI Taxonomy" id="4795"/>
    <lineage>
        <taxon>Eukaryota</taxon>
        <taxon>Sar</taxon>
        <taxon>Stramenopiles</taxon>
        <taxon>Oomycota</taxon>
        <taxon>Peronosporomycetes</taxon>
        <taxon>Peronosporales</taxon>
        <taxon>Peronosporaceae</taxon>
        <taxon>Phytophthora</taxon>
    </lineage>
</organism>
<proteinExistence type="predicted"/>